<dbReference type="EC" id="4.2.3.4" evidence="35"/>
<dbReference type="PANTHER" id="PTHR45623">
    <property type="entry name" value="CHROMODOMAIN-HELICASE-DNA-BINDING PROTEIN 3-RELATED-RELATED"/>
    <property type="match status" value="1"/>
</dbReference>
<evidence type="ECO:0000256" key="35">
    <source>
        <dbReference type="HAMAP-Rule" id="MF_03143"/>
    </source>
</evidence>
<dbReference type="NCBIfam" id="TIGR01809">
    <property type="entry name" value="Shik-DH-AROM"/>
    <property type="match status" value="1"/>
</dbReference>
<dbReference type="FunFam" id="3.20.20.70:FF:000135">
    <property type="entry name" value="Pentafunctional AROM polypeptide"/>
    <property type="match status" value="1"/>
</dbReference>
<evidence type="ECO:0000256" key="25">
    <source>
        <dbReference type="ARBA" id="ARBA00023125"/>
    </source>
</evidence>
<evidence type="ECO:0000256" key="3">
    <source>
        <dbReference type="ARBA" id="ARBA00004811"/>
    </source>
</evidence>
<keyword evidence="14" id="KW-0519">Myristate</keyword>
<dbReference type="SMART" id="SM00177">
    <property type="entry name" value="ARF"/>
    <property type="match status" value="1"/>
</dbReference>
<dbReference type="InterPro" id="IPR001623">
    <property type="entry name" value="DnaJ_domain"/>
</dbReference>
<dbReference type="InterPro" id="IPR036968">
    <property type="entry name" value="Enolpyruvate_Tfrase_sf"/>
</dbReference>
<evidence type="ECO:0000256" key="16">
    <source>
        <dbReference type="ARBA" id="ARBA00022737"/>
    </source>
</evidence>
<dbReference type="PROSITE" id="PS00104">
    <property type="entry name" value="EPSP_SYNTHASE_1"/>
    <property type="match status" value="1"/>
</dbReference>
<comment type="similarity">
    <text evidence="7">In the N-terminal section; belongs to the shikimate kinase family.</text>
</comment>
<dbReference type="CDD" id="cd18659">
    <property type="entry name" value="CD2_tandem"/>
    <property type="match status" value="1"/>
</dbReference>
<dbReference type="InterPro" id="IPR056179">
    <property type="entry name" value="DHQS_C"/>
</dbReference>
<comment type="similarity">
    <text evidence="9">Belongs to the small GTPase superfamily. Arf family.</text>
</comment>
<feature type="domain" description="Helicase ATP-binding" evidence="42">
    <location>
        <begin position="2258"/>
        <end position="2426"/>
    </location>
</feature>
<dbReference type="Gene3D" id="3.40.50.720">
    <property type="entry name" value="NAD(P)-binding Rossmann-like Domain"/>
    <property type="match status" value="1"/>
</dbReference>
<dbReference type="PROSITE" id="PS00885">
    <property type="entry name" value="EPSP_SYNTHASE_2"/>
    <property type="match status" value="1"/>
</dbReference>
<feature type="binding site" evidence="35">
    <location>
        <begin position="326"/>
        <end position="329"/>
    </location>
    <ligand>
        <name>NAD(+)</name>
        <dbReference type="ChEBI" id="CHEBI:57540"/>
    </ligand>
</feature>
<dbReference type="GO" id="GO:0005634">
    <property type="term" value="C:nucleus"/>
    <property type="evidence" value="ECO:0007669"/>
    <property type="project" value="UniProtKB-SubCell"/>
</dbReference>
<evidence type="ECO:0000256" key="15">
    <source>
        <dbReference type="ARBA" id="ARBA00022723"/>
    </source>
</evidence>
<dbReference type="EC" id="2.7.1.71" evidence="35"/>
<dbReference type="InterPro" id="IPR001381">
    <property type="entry name" value="DHquinase_I"/>
</dbReference>
<feature type="binding site" evidence="35">
    <location>
        <position position="522"/>
    </location>
    <ligand>
        <name>7-phospho-2-dehydro-3-deoxy-D-arabino-heptonate</name>
        <dbReference type="ChEBI" id="CHEBI:58394"/>
    </ligand>
</feature>
<comment type="similarity">
    <text evidence="35">In the C-terminal section; belongs to the shikimate dehydrogenase family.</text>
</comment>
<comment type="pathway">
    <text evidence="35">Metabolic intermediate biosynthesis; chorismate biosynthesis; chorismate from D-erythrose 4-phosphate and phosphoenolpyruvate: step 4/7.</text>
</comment>
<feature type="active site" description="Proton acceptor; for 3-dehydroquinate dehydratase activity" evidence="35">
    <location>
        <position position="1475"/>
    </location>
</feature>
<dbReference type="PRINTS" id="PR00328">
    <property type="entry name" value="SAR1GTPBP"/>
</dbReference>
<dbReference type="Gene3D" id="1.10.10.60">
    <property type="entry name" value="Homeodomain-like"/>
    <property type="match status" value="1"/>
</dbReference>
<feature type="region of interest" description="Disordered" evidence="39">
    <location>
        <begin position="3080"/>
        <end position="3136"/>
    </location>
</feature>
<dbReference type="GO" id="GO:0005737">
    <property type="term" value="C:cytoplasm"/>
    <property type="evidence" value="ECO:0007669"/>
    <property type="project" value="UniProtKB-SubCell"/>
</dbReference>
<dbReference type="InterPro" id="IPR005225">
    <property type="entry name" value="Small_GTP-bd"/>
</dbReference>
<dbReference type="Pfam" id="PF00226">
    <property type="entry name" value="DnaJ"/>
    <property type="match status" value="1"/>
</dbReference>
<dbReference type="GO" id="GO:0034728">
    <property type="term" value="P:nucleosome organization"/>
    <property type="evidence" value="ECO:0007669"/>
    <property type="project" value="TreeGrafter"/>
</dbReference>
<dbReference type="GO" id="GO:0003924">
    <property type="term" value="F:GTPase activity"/>
    <property type="evidence" value="ECO:0007669"/>
    <property type="project" value="InterPro"/>
</dbReference>
<evidence type="ECO:0000313" key="44">
    <source>
        <dbReference type="EMBL" id="TIC02420.1"/>
    </source>
</evidence>
<dbReference type="InterPro" id="IPR001650">
    <property type="entry name" value="Helicase_C-like"/>
</dbReference>
<dbReference type="FunFam" id="1.10.287.110:FF:000069">
    <property type="entry name" value="ER associated DnaJ chaperone"/>
    <property type="match status" value="1"/>
</dbReference>
<dbReference type="GO" id="GO:0003682">
    <property type="term" value="F:chromatin binding"/>
    <property type="evidence" value="ECO:0007669"/>
    <property type="project" value="TreeGrafter"/>
</dbReference>
<dbReference type="Pfam" id="PF00275">
    <property type="entry name" value="EPSP_synthase"/>
    <property type="match status" value="1"/>
</dbReference>
<feature type="binding site" evidence="35">
    <location>
        <begin position="357"/>
        <end position="359"/>
    </location>
    <ligand>
        <name>NAD(+)</name>
        <dbReference type="ChEBI" id="CHEBI:57540"/>
    </ligand>
</feature>
<dbReference type="InterPro" id="IPR056302">
    <property type="entry name" value="CHD1-2/Hrp3_HTH"/>
</dbReference>
<dbReference type="SMART" id="SM01176">
    <property type="entry name" value="DUF4208"/>
    <property type="match status" value="1"/>
</dbReference>
<dbReference type="EC" id="2.5.1.19" evidence="35"/>
<keyword evidence="26 36" id="KW-0342">GTP-binding</keyword>
<keyword evidence="37" id="KW-0460">Magnesium</keyword>
<comment type="similarity">
    <text evidence="35">In the 4th section; belongs to the type-I 3-dehydroquinase family.</text>
</comment>
<evidence type="ECO:0000256" key="6">
    <source>
        <dbReference type="ARBA" id="ARBA00007025"/>
    </source>
</evidence>
<dbReference type="InterPro" id="IPR001986">
    <property type="entry name" value="Enolpyruvate_Tfrase_dom"/>
</dbReference>
<feature type="binding site" evidence="35">
    <location>
        <begin position="289"/>
        <end position="291"/>
    </location>
    <ligand>
        <name>NAD(+)</name>
        <dbReference type="ChEBI" id="CHEBI:57540"/>
    </ligand>
</feature>
<dbReference type="PROSITE" id="PS50013">
    <property type="entry name" value="CHROMO_2"/>
    <property type="match status" value="2"/>
</dbReference>
<dbReference type="FunFam" id="3.65.10.10:FF:000007">
    <property type="entry name" value="Pentafunctional AROM polypeptide"/>
    <property type="match status" value="1"/>
</dbReference>
<keyword evidence="20 35" id="KW-0862">Zinc</keyword>
<feature type="binding site" evidence="37">
    <location>
        <position position="3294"/>
    </location>
    <ligand>
        <name>Mg(2+)</name>
        <dbReference type="ChEBI" id="CHEBI:18420"/>
    </ligand>
</feature>
<feature type="binding site" evidence="35">
    <location>
        <begin position="437"/>
        <end position="440"/>
    </location>
    <ligand>
        <name>7-phospho-2-dehydro-3-deoxy-D-arabino-heptonate</name>
        <dbReference type="ChEBI" id="CHEBI:58394"/>
    </ligand>
</feature>
<comment type="similarity">
    <text evidence="8">Belongs to the EPSP synthase family.</text>
</comment>
<dbReference type="InterPro" id="IPR013785">
    <property type="entry name" value="Aldolase_TIM"/>
</dbReference>
<keyword evidence="24 35" id="KW-0560">Oxidoreductase</keyword>
<dbReference type="PROSITE" id="PS51194">
    <property type="entry name" value="HELICASE_CTER"/>
    <property type="match status" value="1"/>
</dbReference>
<keyword evidence="38" id="KW-0175">Coiled coil</keyword>
<dbReference type="GO" id="GO:0005524">
    <property type="term" value="F:ATP binding"/>
    <property type="evidence" value="ECO:0007669"/>
    <property type="project" value="UniProtKB-UniRule"/>
</dbReference>
<feature type="binding site" evidence="35">
    <location>
        <position position="362"/>
    </location>
    <ligand>
        <name>NAD(+)</name>
        <dbReference type="ChEBI" id="CHEBI:57540"/>
    </ligand>
</feature>
<evidence type="ECO:0000256" key="20">
    <source>
        <dbReference type="ARBA" id="ARBA00022833"/>
    </source>
</evidence>
<comment type="similarity">
    <text evidence="35">In the N-terminal section; belongs to the sugar phosphate cyclases superfamily. Dehydroquinate synthase family.</text>
</comment>
<dbReference type="CDD" id="cd01556">
    <property type="entry name" value="EPSP_synthase"/>
    <property type="match status" value="1"/>
</dbReference>
<feature type="compositionally biased region" description="Acidic residues" evidence="39">
    <location>
        <begin position="1994"/>
        <end position="2008"/>
    </location>
</feature>
<evidence type="ECO:0000256" key="19">
    <source>
        <dbReference type="ARBA" id="ARBA00022801"/>
    </source>
</evidence>
<dbReference type="Gene3D" id="3.40.50.10860">
    <property type="entry name" value="Leucine Dehydrogenase, chain A, domain 1"/>
    <property type="match status" value="1"/>
</dbReference>
<evidence type="ECO:0000256" key="37">
    <source>
        <dbReference type="PIRSR" id="PIRSR606689-2"/>
    </source>
</evidence>
<dbReference type="FunFam" id="1.20.1090.10:FF:000007">
    <property type="entry name" value="Pentafunctional AROM polypeptide"/>
    <property type="match status" value="1"/>
</dbReference>
<dbReference type="InterPro" id="IPR041121">
    <property type="entry name" value="SDH_C"/>
</dbReference>
<feature type="region of interest" description="Disordered" evidence="39">
    <location>
        <begin position="1858"/>
        <end position="1894"/>
    </location>
</feature>
<dbReference type="GO" id="GO:0140658">
    <property type="term" value="F:ATP-dependent chromatin remodeler activity"/>
    <property type="evidence" value="ECO:0007669"/>
    <property type="project" value="TreeGrafter"/>
</dbReference>
<dbReference type="InterPro" id="IPR046346">
    <property type="entry name" value="Aminoacid_DH-like_N_sf"/>
</dbReference>
<evidence type="ECO:0000256" key="10">
    <source>
        <dbReference type="ARBA" id="ARBA00022448"/>
    </source>
</evidence>
<feature type="compositionally biased region" description="Acidic residues" evidence="39">
    <location>
        <begin position="1933"/>
        <end position="1943"/>
    </location>
</feature>
<organism evidence="44 45">
    <name type="scientific">Wallemia mellicola</name>
    <dbReference type="NCBI Taxonomy" id="1708541"/>
    <lineage>
        <taxon>Eukaryota</taxon>
        <taxon>Fungi</taxon>
        <taxon>Dikarya</taxon>
        <taxon>Basidiomycota</taxon>
        <taxon>Wallemiomycotina</taxon>
        <taxon>Wallemiomycetes</taxon>
        <taxon>Wallemiales</taxon>
        <taxon>Wallemiaceae</taxon>
        <taxon>Wallemia</taxon>
    </lineage>
</organism>
<evidence type="ECO:0000256" key="31">
    <source>
        <dbReference type="ARBA" id="ARBA00023288"/>
    </source>
</evidence>
<feature type="compositionally biased region" description="Basic and acidic residues" evidence="39">
    <location>
        <begin position="2802"/>
        <end position="2821"/>
    </location>
</feature>
<dbReference type="InterPro" id="IPR016197">
    <property type="entry name" value="Chromo-like_dom_sf"/>
</dbReference>
<comment type="caution">
    <text evidence="35">Lacks conserved residue(s) required for the propagation of feature annotation.</text>
</comment>
<dbReference type="PANTHER" id="PTHR45623:SF14">
    <property type="entry name" value="CHROMODOMAIN-HELICASE-DNA-BINDING PROTEIN 1"/>
    <property type="match status" value="1"/>
</dbReference>
<dbReference type="GO" id="GO:0046872">
    <property type="term" value="F:metal ion binding"/>
    <property type="evidence" value="ECO:0007669"/>
    <property type="project" value="UniProtKB-UniRule"/>
</dbReference>
<feature type="binding site" evidence="35">
    <location>
        <position position="607"/>
    </location>
    <ligand>
        <name>7-phospho-2-dehydro-3-deoxy-D-arabino-heptonate</name>
        <dbReference type="ChEBI" id="CHEBI:58394"/>
    </ligand>
</feature>
<comment type="similarity">
    <text evidence="5">In the 2nd section; belongs to the type-I 3-dehydroquinase family.</text>
</comment>
<evidence type="ECO:0000256" key="18">
    <source>
        <dbReference type="ARBA" id="ARBA00022777"/>
    </source>
</evidence>
<dbReference type="CDD" id="cd08195">
    <property type="entry name" value="DHQS"/>
    <property type="match status" value="1"/>
</dbReference>
<feature type="binding site" evidence="35">
    <location>
        <position position="404"/>
    </location>
    <ligand>
        <name>NAD(+)</name>
        <dbReference type="ChEBI" id="CHEBI:57540"/>
    </ligand>
</feature>
<dbReference type="Pfam" id="PF00385">
    <property type="entry name" value="Chromo"/>
    <property type="match status" value="1"/>
</dbReference>
<feature type="region of interest" description="Disordered" evidence="39">
    <location>
        <begin position="54"/>
        <end position="92"/>
    </location>
</feature>
<comment type="caution">
    <text evidence="44">The sequence shown here is derived from an EMBL/GenBank/DDBJ whole genome shotgun (WGS) entry which is preliminary data.</text>
</comment>
<dbReference type="Pfam" id="PF08501">
    <property type="entry name" value="Shikimate_dh_N"/>
    <property type="match status" value="1"/>
</dbReference>
<feature type="binding site" evidence="35">
    <location>
        <begin position="515"/>
        <end position="519"/>
    </location>
    <ligand>
        <name>7-phospho-2-dehydro-3-deoxy-D-arabino-heptonate</name>
        <dbReference type="ChEBI" id="CHEBI:58394"/>
    </ligand>
</feature>
<feature type="active site" description="Schiff-base intermediate with substrate; for 3-dehydroquinate dehydratase activity" evidence="35">
    <location>
        <position position="1503"/>
    </location>
</feature>
<dbReference type="GO" id="GO:0008652">
    <property type="term" value="P:amino acid biosynthetic process"/>
    <property type="evidence" value="ECO:0007669"/>
    <property type="project" value="UniProtKB-KW"/>
</dbReference>
<feature type="binding site" evidence="36">
    <location>
        <begin position="3372"/>
        <end position="3375"/>
    </location>
    <ligand>
        <name>GTP</name>
        <dbReference type="ChEBI" id="CHEBI:37565"/>
    </ligand>
</feature>
<dbReference type="Pfam" id="PF00176">
    <property type="entry name" value="SNF2-rel_dom"/>
    <property type="match status" value="1"/>
</dbReference>
<feature type="region of interest" description="3-dehydroquinate synthase" evidence="35">
    <location>
        <begin position="1"/>
        <end position="635"/>
    </location>
</feature>
<evidence type="ECO:0000256" key="26">
    <source>
        <dbReference type="ARBA" id="ARBA00023134"/>
    </source>
</evidence>
<feature type="binding site" evidence="35">
    <location>
        <position position="437"/>
    </location>
    <ligand>
        <name>Zn(2+)</name>
        <dbReference type="ChEBI" id="CHEBI:29105"/>
        <note>catalytic</note>
    </ligand>
</feature>
<comment type="pathway">
    <text evidence="35">Metabolic intermediate biosynthesis; chorismate biosynthesis; chorismate from D-erythrose 4-phosphate and phosphoenolpyruvate: step 3/7.</text>
</comment>
<evidence type="ECO:0000256" key="11">
    <source>
        <dbReference type="ARBA" id="ARBA00022490"/>
    </source>
</evidence>
<dbReference type="PROSITE" id="PS50076">
    <property type="entry name" value="DNAJ_2"/>
    <property type="match status" value="1"/>
</dbReference>
<dbReference type="InterPro" id="IPR010110">
    <property type="entry name" value="Shikimate_DH_AroM-type"/>
</dbReference>
<comment type="catalytic activity">
    <reaction evidence="33 35">
        <text>shikimate + ATP = 3-phosphoshikimate + ADP + H(+)</text>
        <dbReference type="Rhea" id="RHEA:13121"/>
        <dbReference type="ChEBI" id="CHEBI:15378"/>
        <dbReference type="ChEBI" id="CHEBI:30616"/>
        <dbReference type="ChEBI" id="CHEBI:36208"/>
        <dbReference type="ChEBI" id="CHEBI:145989"/>
        <dbReference type="ChEBI" id="CHEBI:456216"/>
        <dbReference type="EC" id="2.7.1.71"/>
    </reaction>
</comment>
<dbReference type="Pfam" id="PF01202">
    <property type="entry name" value="SKI"/>
    <property type="match status" value="1"/>
</dbReference>
<dbReference type="PROSITE" id="PS01128">
    <property type="entry name" value="SHIKIMATE_KINASE"/>
    <property type="match status" value="1"/>
</dbReference>
<dbReference type="InterPro" id="IPR000330">
    <property type="entry name" value="SNF2_N"/>
</dbReference>
<dbReference type="GO" id="GO:0003855">
    <property type="term" value="F:3-dehydroquinate dehydratase activity"/>
    <property type="evidence" value="ECO:0007669"/>
    <property type="project" value="UniProtKB-UniRule"/>
</dbReference>
<keyword evidence="27 35" id="KW-0057">Aromatic amino acid biosynthesis</keyword>
<feature type="binding site" evidence="36">
    <location>
        <position position="3316"/>
    </location>
    <ligand>
        <name>GTP</name>
        <dbReference type="ChEBI" id="CHEBI:37565"/>
    </ligand>
</feature>
<keyword evidence="17 35" id="KW-0547">Nucleotide-binding</keyword>
<comment type="catalytic activity">
    <reaction evidence="32">
        <text>3-phosphoshikimate + phosphoenolpyruvate = 5-O-(1-carboxyvinyl)-3-phosphoshikimate + phosphate</text>
        <dbReference type="Rhea" id="RHEA:21256"/>
        <dbReference type="ChEBI" id="CHEBI:43474"/>
        <dbReference type="ChEBI" id="CHEBI:57701"/>
        <dbReference type="ChEBI" id="CHEBI:58702"/>
        <dbReference type="ChEBI" id="CHEBI:145989"/>
        <dbReference type="EC" id="2.5.1.19"/>
    </reaction>
    <physiologicalReaction direction="left-to-right" evidence="32">
        <dbReference type="Rhea" id="RHEA:21257"/>
    </physiologicalReaction>
</comment>
<dbReference type="InterPro" id="IPR006689">
    <property type="entry name" value="Small_GTPase_ARF/SAR"/>
</dbReference>
<feature type="compositionally biased region" description="Polar residues" evidence="39">
    <location>
        <begin position="55"/>
        <end position="68"/>
    </location>
</feature>
<keyword evidence="11 35" id="KW-0963">Cytoplasm</keyword>
<dbReference type="InterPro" id="IPR013708">
    <property type="entry name" value="Shikimate_DH-bd_N"/>
</dbReference>
<comment type="subcellular location">
    <subcellularLocation>
        <location evidence="2 35">Cytoplasm</location>
    </subcellularLocation>
    <subcellularLocation>
        <location evidence="1">Nucleus</location>
    </subcellularLocation>
</comment>
<reference evidence="44 45" key="1">
    <citation type="submission" date="2019-03" db="EMBL/GenBank/DDBJ databases">
        <title>Sequencing 25 genomes of Wallemia mellicola.</title>
        <authorList>
            <person name="Gostincar C."/>
        </authorList>
    </citation>
    <scope>NUCLEOTIDE SEQUENCE [LARGE SCALE GENOMIC DNA]</scope>
    <source>
        <strain evidence="44 45">EXF-1262</strain>
    </source>
</reference>
<dbReference type="CDD" id="cd18793">
    <property type="entry name" value="SF2_C_SNF"/>
    <property type="match status" value="1"/>
</dbReference>
<feature type="active site" description="For EPSP synthase activity" evidence="35">
    <location>
        <position position="1086"/>
    </location>
</feature>
<gene>
    <name evidence="44" type="ORF">E3Q17_01476</name>
</gene>
<dbReference type="SUPFAM" id="SSF51569">
    <property type="entry name" value="Aldolase"/>
    <property type="match status" value="1"/>
</dbReference>
<comment type="catalytic activity">
    <reaction evidence="35">
        <text>shikimate + NADP(+) = 3-dehydroshikimate + NADPH + H(+)</text>
        <dbReference type="Rhea" id="RHEA:17737"/>
        <dbReference type="ChEBI" id="CHEBI:15378"/>
        <dbReference type="ChEBI" id="CHEBI:16630"/>
        <dbReference type="ChEBI" id="CHEBI:36208"/>
        <dbReference type="ChEBI" id="CHEBI:57783"/>
        <dbReference type="ChEBI" id="CHEBI:58349"/>
        <dbReference type="EC" id="1.1.1.25"/>
    </reaction>
</comment>
<dbReference type="HAMAP" id="MF_00210">
    <property type="entry name" value="EPSP_synth"/>
    <property type="match status" value="1"/>
</dbReference>
<keyword evidence="29" id="KW-0539">Nucleus</keyword>
<keyword evidence="31" id="KW-0449">Lipoprotein</keyword>
<keyword evidence="19" id="KW-0378">Hydrolase</keyword>
<dbReference type="InterPro" id="IPR041838">
    <property type="entry name" value="Arf6"/>
</dbReference>
<evidence type="ECO:0000256" key="22">
    <source>
        <dbReference type="ARBA" id="ARBA00022857"/>
    </source>
</evidence>
<dbReference type="NCBIfam" id="TIGR00231">
    <property type="entry name" value="small_GTP"/>
    <property type="match status" value="1"/>
</dbReference>
<dbReference type="EC" id="1.1.1.25" evidence="35"/>
<dbReference type="Pfam" id="PF23588">
    <property type="entry name" value="HTH_CHD1_Hrp3"/>
    <property type="match status" value="1"/>
</dbReference>
<dbReference type="InterPro" id="IPR038718">
    <property type="entry name" value="SNF2-like_sf"/>
</dbReference>
<feature type="binding site" evidence="35">
    <location>
        <begin position="1144"/>
        <end position="1151"/>
    </location>
    <ligand>
        <name>ATP</name>
        <dbReference type="ChEBI" id="CHEBI:30616"/>
    </ligand>
</feature>
<dbReference type="FunFam" id="3.40.50.1970:FF:000007">
    <property type="entry name" value="Pentafunctional AROM polypeptide"/>
    <property type="match status" value="1"/>
</dbReference>
<sequence length="3428" mass="381142">MSDDARKSLNLALSYFDKGNLQSALKFAKKSIRIERIQQAIDLIDDIEKKLANGETGTSTASSAQPNKDNLRNRQEKPQPKEEPSKGWTPAQQTLVKRVRSCKPTAYYEILALEKTCSDNDIKKAYRKLALQLHPDKNSAPGADEAFKLVSKAFQVLSDEDKRASYDKYGSDPDARFGSGGGGGDPFAGMRTRSAAGPQFESEVSPEDLFNMFFGGGMGGMGGGPFGGNAFGGGPFASSFGGPDAPHRKVHLPTIRPSPHGGEILNNEKYIAHKISTSLKSSAYVFITDTNIEKLHLKNLKNDLKKSLDSTQNAAKILSYVVPPGESSKSRAVKEQIEDWMFSHRLTRDTVVIALGGGVVGDLTGFLAATYMRGVPFVQIPTTLLAMVDSSVGGKTAIDVPAGKNLVGAFWQPKFIFIDVAMLETLPQREVSNGMAEVIKTAAIWNAEEFTDLENNAAAILSAVSKPPSTAQQKHIGRHISNRSAEQSLILKVISGSIGVKAHVVTVDERETGLRNLVNFGHSIGHAIEAIVAPEVLHGECVSVGMVLEAEVSRALGHLSQVAVGRISRCLKAYNLPTSTSEALFTRLPKSANITVDRLIEIMAVDKKNAGSNKKIVLLGSVGSTVEQKASIVKDDLIRRVLSSAVRVEAGKPPNFFTLSTPGSKSISNRVMVLAALGKGTVKIRNLLHSDDTKVMMSALNDLQGAKFAFEDGGDTLVITGGEGKLSPPDDGKQVYLQNAGTAARFLTTVCTLVKPSSKQQSTIITGNARMKQRPIGPLVDALRSNGSQIEYLESEGALPLHIASKDSGLAGGHIRLAASVSSQYVSSILLCAPYASEAITLELVGGQVISQPYIDMTIAMMKDFGVNVERVKDESGKLLDMYKIPKTSYTNPAEYNVESDASSATYPAAIAALTGTTVTIKNIGSESLQGDAGFAKNVLEPMGCKVIQDKSETTVTGPTDQPLRALGDIDMETMTDAFLTACCVLAVATGEPLSGKKRTGNGTRIYGIANQRQKECERIQAMADELAKFGIKTEQDPDSITVFPRPADELNTEVVVHCYDDHRVALAFSCLAQRVAGTVLDEKRCVEKTWPNWWDDLQNKIGIPVSGVDAHPVAGPPSPKLAPVPAAAPSGSYIPDASIFIVGMRGSGKTTVGKLAAGTLGRNFLDADALLEEETKVTVYNYVQQFGWEEFRKAELKVLKKLIEKHAQGYIISLGGGVVETEEARELLKAYANDKEGGPVVYVERSEDEIVNYLQLEKDRPAYATGDEVKDVIKRRKPWFSECATHRFINHLNLQAQVNELLSGKQVDLSSKLLRSEVREIKRFFNFISGEDLNQIDVDARRTYFLSLTYPDILEALPIMDQLSAGIDALEVRVDLLSEDGKAPTVPSVPSADYVSAQLSALRQCTSLPIIYTVRTHSQGGMIPDEKFEDIAALIELGIALGSEFIDVELNLPDSLIDDVVKRKGNSKIIASMHDFPGNYKWDSTEMSQKYSQGAKYGDVVKLVGRANSLEDNFETSKFLSKLPASPPVLAFNVGVIGQLSRIQNYVLTPVTHELLPSKAAPGQLSFKEIQQALNLTGQLDSRKFYLFGCPIQQSQSPTLHNTGFQQLGLPYVYSLHEREQLDGSVDQILESTDFGGASITIPHKVGILNKIHTLSMPAKAIGAVNTIVVREDVNGKRELFGDNTDWQAIKSCAQSSVDGSDPITKESAGLVIGAGGTCRAALYALHALGCGTIYLYNRTKENAENVTKDFPTFNIQVLDNLNNVVEKPQIIVSCIPASATTIEEGSGDGIYLPKTIFGRQSGVVIDMSYKPLKTPLLRLSEEANGWVGVPGATILLEQGFAQFKLWTGRQPDYKEIEEDKRSNGSSDAEGESDTQVNQFKDDEFIEDDPSLSSKLENEKIDLSYVDPDLYGLRRSGRSSKTQSVDPTYLDEFIDDDEDDYSDAPKRKSRKPTRRQPRKEAPPPRFDESSEDEYFTSATSKKRQRNQRRAQSSDEEEEESFDEDDDPGAFRASSRGNGVTNYNEELMAGFETDESERMEAEIVPAVEPKVGERPPEFEIETVFGHSRDATNAPDVDDDPFENIRFHIKWRGFSHHHNTDETYEFLKRCKGIKRVDNYIKNIYNYQHDITVNRDHNKEDYEIVEMEKERLKDLVEMYRKVERILDQRDSGTTTEYFCKWTGLQYSECTWEKHDDVSQYAPEQIDAYLLRTASTTVPNRSANYNRSRPAFRTLMESPDYIQVTGGELLDYQMTGLNWLAYLWSRMESGILADEMGLGKTVQSIAWISWLFHERQQYGPFLVVVPLSTIPAWQAQFMKWAPDINVVCYNGSGKSREVIREYEFGDYKKLKFNVLLTTYEFCLKDRAELGQMRWQALLVDEAHRLKNSESQLYETLFSFVTNSKLLITGTPLQNNVKELSALMHFLMPERYSITGDFELTDEDREEKIGQLHDQLKNIMLRRLKRDVIKSLPTKSERILRVELSSLQTHYYRNILTKNFTALKSSEGGGPAMSMMNIANDLRKASNHPYLFDGAEGSINAKDEVLRGIVMNSGKMVLLDKLLARLKADGHRVLIFSQMVRMLDIISDYLSLRGYMHQRLDGTIPSEQRRKAINHFNAENSPDFAFILSTRAGGLGIDLQTANTVIIFDSDWNPQNDLQAMARAHRIGQKSHVSIYRFVSKDTMEEDILERAKRKMVLEYAIINQVDTSGKNIGQPKSAKQQPDNFSREELSAILKFGAQNMFKTDDKEQNKKLAELNLDDLLARAEDLESDKAVGGSSLGGQDFLQQFQVQDVKNDTSWEDIIPAEERDKLDDEQKEELKKQTEAELQEQFGKRAASKVQPGTYKTGDAPSPKKKEAPVVQKKTTAQRAIELKERDLRNLIRGITRFGDIRVRMDDIVKDSKLEGKNRTVLIKTSDELLHKCKEAIDEHNAELRARASAGESITQNDRQKAVLIDFKNISGVNSYTTYTRYKELSFLHDVLSGVGNSLNWRLPIDKLKSVIGWACDWSAKDDAMLLIGCWRHGLGNWDTISNDEDLGLQGKLFLEEGRGKTKKEDKKIPNAVHLVRRSDYLLGELKKALEKEYNAKEHSHPSGTPQNTYAHGHGSKPVKSSRTSPSHNKKKEDQHGDSDDGTESMDEDTLKGQEKLKLLKECLHAIGTRIQDLILESNDKEKTRKHAWIFTTLFWPKEVKYTQLIEIYQKMVGQSATTSTGVKRQHSYENSEQKEQEIKKPRISSDALTLRSSQANSDRMGSNLSKALSSLWKTKELRLLMLGLDAAGKTTILYKLKLNQSVTTIPTVGFNVETVTYKNVKFNVWDVGGQDKIRPLWRHYYTGTQGLVFVIDSQDRDRIDEARQELHRILGDREMRDCLLLVFANKQDLPGAMSPAEVTEKLGLHKMRERSWYVHPSCATTGEGLFEGLSWLSTNVKKRAQ</sequence>
<dbReference type="Pfam" id="PF01761">
    <property type="entry name" value="DHQ_synthase"/>
    <property type="match status" value="1"/>
</dbReference>
<keyword evidence="25" id="KW-0238">DNA-binding</keyword>
<keyword evidence="30 35" id="KW-0511">Multifunctional enzyme</keyword>
<dbReference type="InterPro" id="IPR023780">
    <property type="entry name" value="Chromo_domain"/>
</dbReference>
<evidence type="ECO:0000256" key="34">
    <source>
        <dbReference type="ARBA" id="ARBA00054455"/>
    </source>
</evidence>
<feature type="binding site" evidence="35">
    <location>
        <position position="405"/>
    </location>
    <ligand>
        <name>7-phospho-2-dehydro-3-deoxy-D-arabino-heptonate</name>
        <dbReference type="ChEBI" id="CHEBI:58394"/>
    </ligand>
</feature>
<dbReference type="InterPro" id="IPR049730">
    <property type="entry name" value="SNF2/RAD54-like_C"/>
</dbReference>
<dbReference type="Gene3D" id="2.40.50.40">
    <property type="match status" value="2"/>
</dbReference>
<dbReference type="Pfam" id="PF00025">
    <property type="entry name" value="Arf"/>
    <property type="match status" value="1"/>
</dbReference>
<evidence type="ECO:0000256" key="2">
    <source>
        <dbReference type="ARBA" id="ARBA00004496"/>
    </source>
</evidence>
<dbReference type="SUPFAM" id="SSF56796">
    <property type="entry name" value="Dehydroquinate synthase-like"/>
    <property type="match status" value="1"/>
</dbReference>
<dbReference type="InterPro" id="IPR006151">
    <property type="entry name" value="Shikm_DH/Glu-tRNA_Rdtase"/>
</dbReference>
<evidence type="ECO:0000256" key="30">
    <source>
        <dbReference type="ARBA" id="ARBA00023268"/>
    </source>
</evidence>
<feature type="domain" description="J" evidence="41">
    <location>
        <begin position="106"/>
        <end position="170"/>
    </location>
</feature>
<feature type="domain" description="Chromo" evidence="40">
    <location>
        <begin position="2058"/>
        <end position="2130"/>
    </location>
</feature>
<feature type="binding site" evidence="35">
    <location>
        <position position="433"/>
    </location>
    <ligand>
        <name>NAD(+)</name>
        <dbReference type="ChEBI" id="CHEBI:57540"/>
    </ligand>
</feature>
<dbReference type="CDD" id="cd00502">
    <property type="entry name" value="DHQase_I"/>
    <property type="match status" value="1"/>
</dbReference>
<dbReference type="GO" id="GO:0003677">
    <property type="term" value="F:DNA binding"/>
    <property type="evidence" value="ECO:0007669"/>
    <property type="project" value="UniProtKB-KW"/>
</dbReference>
<dbReference type="CDD" id="cd06257">
    <property type="entry name" value="DnaJ"/>
    <property type="match status" value="1"/>
</dbReference>
<comment type="catalytic activity">
    <reaction evidence="35">
        <text>3-dehydroquinate = 3-dehydroshikimate + H2O</text>
        <dbReference type="Rhea" id="RHEA:21096"/>
        <dbReference type="ChEBI" id="CHEBI:15377"/>
        <dbReference type="ChEBI" id="CHEBI:16630"/>
        <dbReference type="ChEBI" id="CHEBI:32364"/>
        <dbReference type="EC" id="4.2.1.10"/>
    </reaction>
</comment>
<dbReference type="Pfam" id="PF00271">
    <property type="entry name" value="Helicase_C"/>
    <property type="match status" value="1"/>
</dbReference>
<evidence type="ECO:0000256" key="14">
    <source>
        <dbReference type="ARBA" id="ARBA00022707"/>
    </source>
</evidence>
<dbReference type="GO" id="GO:0003866">
    <property type="term" value="F:3-phosphoshikimate 1-carboxyvinyltransferase activity"/>
    <property type="evidence" value="ECO:0007669"/>
    <property type="project" value="UniProtKB-UniRule"/>
</dbReference>
<dbReference type="SUPFAM" id="SSF46565">
    <property type="entry name" value="Chaperone J-domain"/>
    <property type="match status" value="1"/>
</dbReference>
<evidence type="ECO:0000256" key="32">
    <source>
        <dbReference type="ARBA" id="ARBA00044633"/>
    </source>
</evidence>
<feature type="binding site" evidence="35">
    <location>
        <position position="538"/>
    </location>
    <ligand>
        <name>Zn(2+)</name>
        <dbReference type="ChEBI" id="CHEBI:29105"/>
        <note>catalytic</note>
    </ligand>
</feature>
<dbReference type="Gene3D" id="1.10.287.110">
    <property type="entry name" value="DnaJ domain"/>
    <property type="match status" value="1"/>
</dbReference>
<evidence type="ECO:0000259" key="41">
    <source>
        <dbReference type="PROSITE" id="PS50076"/>
    </source>
</evidence>
<feature type="active site" description="Proton acceptor; for 3-dehydroquinate synthase activity" evidence="35">
    <location>
        <position position="526"/>
    </location>
</feature>
<feature type="region of interest" description="Shikimate dehydrogenase" evidence="35">
    <location>
        <begin position="1583"/>
        <end position="3428"/>
    </location>
</feature>
<comment type="pathway">
    <text evidence="3 35">Metabolic intermediate biosynthesis; chorismate biosynthesis; chorismate from D-erythrose 4-phosphate and phosphoenolpyruvate: step 6/7.</text>
</comment>
<evidence type="ECO:0000259" key="40">
    <source>
        <dbReference type="PROSITE" id="PS50013"/>
    </source>
</evidence>
<evidence type="ECO:0000256" key="8">
    <source>
        <dbReference type="ARBA" id="ARBA00009948"/>
    </source>
</evidence>
<feature type="region of interest" description="Disordered" evidence="39">
    <location>
        <begin position="1913"/>
        <end position="2024"/>
    </location>
</feature>
<comment type="pathway">
    <text evidence="35">Metabolic intermediate biosynthesis; chorismate biosynthesis; chorismate from D-erythrose 4-phosphate and phosphoenolpyruvate: step 2/7.</text>
</comment>
<evidence type="ECO:0000256" key="9">
    <source>
        <dbReference type="ARBA" id="ARBA00010290"/>
    </source>
</evidence>
<comment type="catalytic activity">
    <reaction evidence="35">
        <text>7-phospho-2-dehydro-3-deoxy-D-arabino-heptonate = 3-dehydroquinate + phosphate</text>
        <dbReference type="Rhea" id="RHEA:21968"/>
        <dbReference type="ChEBI" id="CHEBI:32364"/>
        <dbReference type="ChEBI" id="CHEBI:43474"/>
        <dbReference type="ChEBI" id="CHEBI:58394"/>
        <dbReference type="EC" id="4.2.3.4"/>
    </reaction>
</comment>
<evidence type="ECO:0000256" key="36">
    <source>
        <dbReference type="PIRSR" id="PIRSR606689-1"/>
    </source>
</evidence>
<dbReference type="Gene3D" id="3.65.10.10">
    <property type="entry name" value="Enolpyruvate transferase domain"/>
    <property type="match status" value="2"/>
</dbReference>
<dbReference type="FunFam" id="3.40.50.300:FF:000286">
    <property type="entry name" value="ADP-ribosylation factor 6"/>
    <property type="match status" value="1"/>
</dbReference>
<protein>
    <recommendedName>
        <fullName evidence="35">Pentafunctional AROM polypeptide</fullName>
    </recommendedName>
    <domain>
        <recommendedName>
            <fullName evidence="35">3-dehydroquinate synthase</fullName>
            <shortName evidence="35">DHQS</shortName>
            <ecNumber evidence="35">4.2.3.4</ecNumber>
        </recommendedName>
    </domain>
    <domain>
        <recommendedName>
            <fullName evidence="35">3-phosphoshikimate 1-carboxyvinyltransferase</fullName>
            <ecNumber evidence="35">2.5.1.19</ecNumber>
        </recommendedName>
        <alternativeName>
            <fullName evidence="35">5-enolpyruvylshikimate-3-phosphate synthase</fullName>
            <shortName evidence="35">EPSP synthase</shortName>
            <shortName evidence="35">EPSPS</shortName>
        </alternativeName>
    </domain>
    <domain>
        <recommendedName>
            <fullName evidence="35">Shikimate kinase</fullName>
            <shortName evidence="35">SK</shortName>
            <ecNumber evidence="35">2.7.1.71</ecNumber>
        </recommendedName>
    </domain>
    <domain>
        <recommendedName>
            <fullName evidence="35">3-dehydroquinate dehydratase</fullName>
            <shortName evidence="35">3-dehydroquinase</shortName>
            <ecNumber evidence="35">4.2.1.10</ecNumber>
        </recommendedName>
    </domain>
    <domain>
        <recommendedName>
            <fullName evidence="35">Shikimate dehydrogenase</fullName>
            <ecNumber evidence="35">1.1.1.25</ecNumber>
        </recommendedName>
    </domain>
</protein>
<dbReference type="GO" id="GO:0042393">
    <property type="term" value="F:histone binding"/>
    <property type="evidence" value="ECO:0007669"/>
    <property type="project" value="TreeGrafter"/>
</dbReference>
<dbReference type="Pfam" id="PF13907">
    <property type="entry name" value="CHD1-like_C"/>
    <property type="match status" value="1"/>
</dbReference>
<keyword evidence="15 35" id="KW-0479">Metal-binding</keyword>
<dbReference type="Pfam" id="PF18196">
    <property type="entry name" value="Cdh1_DBD_1"/>
    <property type="match status" value="1"/>
</dbReference>
<dbReference type="NCBIfam" id="TIGR01356">
    <property type="entry name" value="aroA"/>
    <property type="match status" value="1"/>
</dbReference>
<feature type="binding site" evidence="35">
    <location>
        <begin position="382"/>
        <end position="383"/>
    </location>
    <ligand>
        <name>NAD(+)</name>
        <dbReference type="ChEBI" id="CHEBI:57540"/>
    </ligand>
</feature>
<dbReference type="SMART" id="SM00271">
    <property type="entry name" value="DnaJ"/>
    <property type="match status" value="1"/>
</dbReference>
<dbReference type="GO" id="GO:0009423">
    <property type="term" value="P:chorismate biosynthetic process"/>
    <property type="evidence" value="ECO:0007669"/>
    <property type="project" value="UniProtKB-UniRule"/>
</dbReference>
<evidence type="ECO:0000256" key="17">
    <source>
        <dbReference type="ARBA" id="ARBA00022741"/>
    </source>
</evidence>
<dbReference type="SUPFAM" id="SSF54160">
    <property type="entry name" value="Chromo domain-like"/>
    <property type="match status" value="2"/>
</dbReference>
<feature type="compositionally biased region" description="Basic and acidic residues" evidence="39">
    <location>
        <begin position="164"/>
        <end position="175"/>
    </location>
</feature>
<keyword evidence="10" id="KW-0813">Transport</keyword>
<evidence type="ECO:0000256" key="1">
    <source>
        <dbReference type="ARBA" id="ARBA00004123"/>
    </source>
</evidence>
<dbReference type="InterPro" id="IPR027417">
    <property type="entry name" value="P-loop_NTPase"/>
</dbReference>
<dbReference type="Gene3D" id="3.40.50.10810">
    <property type="entry name" value="Tandem AAA-ATPase domain"/>
    <property type="match status" value="1"/>
</dbReference>
<dbReference type="CDD" id="cd00464">
    <property type="entry name" value="SK"/>
    <property type="match status" value="1"/>
</dbReference>
<evidence type="ECO:0000256" key="21">
    <source>
        <dbReference type="ARBA" id="ARBA00022840"/>
    </source>
</evidence>
<feature type="region of interest" description="Disordered" evidence="39">
    <location>
        <begin position="164"/>
        <end position="201"/>
    </location>
</feature>
<dbReference type="Gene3D" id="3.40.50.1970">
    <property type="match status" value="1"/>
</dbReference>
<comment type="subunit">
    <text evidence="35">Homodimer.</text>
</comment>
<feature type="binding site" evidence="35">
    <location>
        <position position="522"/>
    </location>
    <ligand>
        <name>Zn(2+)</name>
        <dbReference type="ChEBI" id="CHEBI:29105"/>
        <note>catalytic</note>
    </ligand>
</feature>
<dbReference type="SUPFAM" id="SSF55205">
    <property type="entry name" value="EPT/RTPC-like"/>
    <property type="match status" value="1"/>
</dbReference>
<dbReference type="InterPro" id="IPR023000">
    <property type="entry name" value="Shikimate_kinase_CS"/>
</dbReference>
<feature type="region of interest" description="Disordered" evidence="39">
    <location>
        <begin position="2793"/>
        <end position="2859"/>
    </location>
</feature>
<evidence type="ECO:0000313" key="45">
    <source>
        <dbReference type="Proteomes" id="UP000307169"/>
    </source>
</evidence>
<comment type="similarity">
    <text evidence="6">Belongs to the SNF2/RAD54 helicase family.</text>
</comment>
<keyword evidence="16" id="KW-0677">Repeat</keyword>
<proteinExistence type="inferred from homology"/>
<dbReference type="Pfam" id="PF01487">
    <property type="entry name" value="DHquinase_I"/>
    <property type="match status" value="1"/>
</dbReference>
<dbReference type="GO" id="GO:0004764">
    <property type="term" value="F:shikimate 3-dehydrogenase (NADP+) activity"/>
    <property type="evidence" value="ECO:0007669"/>
    <property type="project" value="UniProtKB-UniRule"/>
</dbReference>
<comment type="cofactor">
    <cofactor evidence="35">
        <name>Zn(2+)</name>
        <dbReference type="ChEBI" id="CHEBI:29105"/>
    </cofactor>
    <text evidence="35">Binds 2 Zn(2+) ions per subunit.</text>
</comment>
<dbReference type="GO" id="GO:0015031">
    <property type="term" value="P:protein transport"/>
    <property type="evidence" value="ECO:0007669"/>
    <property type="project" value="UniProtKB-KW"/>
</dbReference>
<dbReference type="SUPFAM" id="SSF52540">
    <property type="entry name" value="P-loop containing nucleoside triphosphate hydrolases"/>
    <property type="match status" value="4"/>
</dbReference>
<comment type="similarity">
    <text evidence="35">In the 3rd section; belongs to the shikimate kinase family.</text>
</comment>
<dbReference type="Gene3D" id="3.20.20.70">
    <property type="entry name" value="Aldolase class I"/>
    <property type="match status" value="1"/>
</dbReference>
<dbReference type="InterPro" id="IPR023193">
    <property type="entry name" value="EPSP_synthase_CS"/>
</dbReference>
<comment type="similarity">
    <text evidence="35">In the 2nd section; belongs to the EPSP synthase family.</text>
</comment>
<feature type="binding site" evidence="37">
    <location>
        <position position="3277"/>
    </location>
    <ligand>
        <name>Mg(2+)</name>
        <dbReference type="ChEBI" id="CHEBI:18420"/>
    </ligand>
</feature>
<dbReference type="SMART" id="SM00175">
    <property type="entry name" value="RAB"/>
    <property type="match status" value="1"/>
</dbReference>
<evidence type="ECO:0000256" key="38">
    <source>
        <dbReference type="SAM" id="Coils"/>
    </source>
</evidence>
<evidence type="ECO:0000256" key="4">
    <source>
        <dbReference type="ARBA" id="ARBA00004842"/>
    </source>
</evidence>
<dbReference type="InterPro" id="IPR016037">
    <property type="entry name" value="DHQ_synth_AroB"/>
</dbReference>
<dbReference type="InterPro" id="IPR018253">
    <property type="entry name" value="DnaJ_domain_CS"/>
</dbReference>
<evidence type="ECO:0000256" key="12">
    <source>
        <dbReference type="ARBA" id="ARBA00022605"/>
    </source>
</evidence>
<feature type="binding site" evidence="35">
    <location>
        <position position="373"/>
    </location>
    <ligand>
        <name>7-phospho-2-dehydro-3-deoxy-D-arabino-heptonate</name>
        <dbReference type="ChEBI" id="CHEBI:58394"/>
    </ligand>
</feature>
<dbReference type="GO" id="GO:0000785">
    <property type="term" value="C:chromatin"/>
    <property type="evidence" value="ECO:0007669"/>
    <property type="project" value="TreeGrafter"/>
</dbReference>
<dbReference type="HAMAP" id="MF_00109">
    <property type="entry name" value="Shikimate_kinase"/>
    <property type="match status" value="1"/>
</dbReference>
<dbReference type="SUPFAM" id="SSF51735">
    <property type="entry name" value="NAD(P)-binding Rossmann-fold domains"/>
    <property type="match status" value="1"/>
</dbReference>
<dbReference type="InterPro" id="IPR031322">
    <property type="entry name" value="Shikimate/glucono_kinase"/>
</dbReference>
<evidence type="ECO:0000256" key="27">
    <source>
        <dbReference type="ARBA" id="ARBA00023141"/>
    </source>
</evidence>
<dbReference type="CDD" id="cd01065">
    <property type="entry name" value="NAD_bind_Shikimate_DH"/>
    <property type="match status" value="1"/>
</dbReference>
<evidence type="ECO:0000256" key="13">
    <source>
        <dbReference type="ARBA" id="ARBA00022679"/>
    </source>
</evidence>
<dbReference type="Pfam" id="PF18317">
    <property type="entry name" value="SDH_C"/>
    <property type="match status" value="1"/>
</dbReference>
<evidence type="ECO:0000256" key="33">
    <source>
        <dbReference type="ARBA" id="ARBA00048567"/>
    </source>
</evidence>
<evidence type="ECO:0000256" key="5">
    <source>
        <dbReference type="ARBA" id="ARBA00006477"/>
    </source>
</evidence>
<keyword evidence="21 35" id="KW-0067">ATP-binding</keyword>
<dbReference type="InterPro" id="IPR036869">
    <property type="entry name" value="J_dom_sf"/>
</dbReference>
<dbReference type="FunFam" id="3.40.50.300:FF:001256">
    <property type="entry name" value="Pentafunctional AROM polypeptide"/>
    <property type="match status" value="1"/>
</dbReference>
<dbReference type="Gene3D" id="6.10.140.1440">
    <property type="match status" value="1"/>
</dbReference>
<evidence type="ECO:0000256" key="23">
    <source>
        <dbReference type="ARBA" id="ARBA00022927"/>
    </source>
</evidence>
<keyword evidence="12 35" id="KW-0028">Amino-acid biosynthesis</keyword>
<dbReference type="InterPro" id="IPR000623">
    <property type="entry name" value="Shikimate_kinase/TSH1"/>
</dbReference>
<keyword evidence="18 35" id="KW-0418">Kinase</keyword>
<dbReference type="Gene3D" id="3.40.50.300">
    <property type="entry name" value="P-loop containing nucleotide triphosphate hydrolases"/>
    <property type="match status" value="3"/>
</dbReference>
<dbReference type="HAMAP" id="MF_03143">
    <property type="entry name" value="Pentafunct_AroM"/>
    <property type="match status" value="1"/>
</dbReference>
<dbReference type="PRINTS" id="PR00625">
    <property type="entry name" value="JDOMAIN"/>
</dbReference>
<dbReference type="EC" id="4.2.1.10" evidence="35"/>
<feature type="compositionally biased region" description="Polar residues" evidence="39">
    <location>
        <begin position="2015"/>
        <end position="2024"/>
    </location>
</feature>
<accession>A0A4T0NXN1</accession>
<keyword evidence="28 35" id="KW-0456">Lyase</keyword>
<dbReference type="GO" id="GO:0005525">
    <property type="term" value="F:GTP binding"/>
    <property type="evidence" value="ECO:0007669"/>
    <property type="project" value="UniProtKB-KW"/>
</dbReference>
<dbReference type="EMBL" id="SPRH01000012">
    <property type="protein sequence ID" value="TIC02420.1"/>
    <property type="molecule type" value="Genomic_DNA"/>
</dbReference>
<dbReference type="InterPro" id="IPR014001">
    <property type="entry name" value="Helicase_ATP-bd"/>
</dbReference>
<feature type="binding site" evidence="36">
    <location>
        <begin position="3270"/>
        <end position="3277"/>
    </location>
    <ligand>
        <name>GTP</name>
        <dbReference type="ChEBI" id="CHEBI:37565"/>
    </ligand>
</feature>
<dbReference type="Pfam" id="PF01488">
    <property type="entry name" value="Shikimate_DH"/>
    <property type="match status" value="1"/>
</dbReference>
<feature type="binding site" evidence="35">
    <location>
        <position position="538"/>
    </location>
    <ligand>
        <name>7-phospho-2-dehydro-3-deoxy-D-arabino-heptonate</name>
        <dbReference type="ChEBI" id="CHEBI:58394"/>
    </ligand>
</feature>
<keyword evidence="13 35" id="KW-0808">Transferase</keyword>
<dbReference type="GO" id="GO:0003856">
    <property type="term" value="F:3-dehydroquinate synthase activity"/>
    <property type="evidence" value="ECO:0007669"/>
    <property type="project" value="UniProtKB-UniRule"/>
</dbReference>
<dbReference type="InterPro" id="IPR025260">
    <property type="entry name" value="CHD1-like_C"/>
</dbReference>
<feature type="domain" description="Chromo" evidence="40">
    <location>
        <begin position="2158"/>
        <end position="2218"/>
    </location>
</feature>
<dbReference type="Gene3D" id="1.20.1090.10">
    <property type="entry name" value="Dehydroquinate synthase-like - alpha domain"/>
    <property type="match status" value="1"/>
</dbReference>
<feature type="binding site" evidence="35">
    <location>
        <position position="501"/>
    </location>
    <ligand>
        <name>7-phospho-2-dehydro-3-deoxy-D-arabino-heptonate</name>
        <dbReference type="ChEBI" id="CHEBI:58394"/>
    </ligand>
</feature>
<evidence type="ECO:0000256" key="28">
    <source>
        <dbReference type="ARBA" id="ARBA00023239"/>
    </source>
</evidence>
<dbReference type="InterPro" id="IPR008289">
    <property type="entry name" value="Pentafunct_AroM"/>
</dbReference>
<dbReference type="InterPro" id="IPR006264">
    <property type="entry name" value="EPSP_synthase"/>
</dbReference>
<dbReference type="PROSITE" id="PS00636">
    <property type="entry name" value="DNAJ_1"/>
    <property type="match status" value="1"/>
</dbReference>
<dbReference type="SMART" id="SM00298">
    <property type="entry name" value="CHROMO"/>
    <property type="match status" value="2"/>
</dbReference>
<feature type="domain" description="Helicase C-terminal" evidence="43">
    <location>
        <begin position="2554"/>
        <end position="2710"/>
    </location>
</feature>
<keyword evidence="23" id="KW-0653">Protein transport</keyword>
<feature type="compositionally biased region" description="Basic and acidic residues" evidence="39">
    <location>
        <begin position="1959"/>
        <end position="1969"/>
    </location>
</feature>
<dbReference type="InterPro" id="IPR041150">
    <property type="entry name" value="Cdh1_DBD"/>
</dbReference>
<evidence type="ECO:0000259" key="43">
    <source>
        <dbReference type="PROSITE" id="PS51194"/>
    </source>
</evidence>
<feature type="compositionally biased region" description="Basic and acidic residues" evidence="39">
    <location>
        <begin position="3213"/>
        <end position="3227"/>
    </location>
</feature>
<evidence type="ECO:0000256" key="24">
    <source>
        <dbReference type="ARBA" id="ARBA00023002"/>
    </source>
</evidence>
<dbReference type="GO" id="GO:0004765">
    <property type="term" value="F:shikimate kinase activity"/>
    <property type="evidence" value="ECO:0007669"/>
    <property type="project" value="UniProtKB-UniRule"/>
</dbReference>
<dbReference type="NCBIfam" id="TIGR01357">
    <property type="entry name" value="aroB"/>
    <property type="match status" value="1"/>
</dbReference>
<evidence type="ECO:0000256" key="29">
    <source>
        <dbReference type="ARBA" id="ARBA00023242"/>
    </source>
</evidence>
<feature type="binding site" evidence="35">
    <location>
        <position position="389"/>
    </location>
    <ligand>
        <name>7-phospho-2-dehydro-3-deoxy-D-arabino-heptonate</name>
        <dbReference type="ChEBI" id="CHEBI:58394"/>
    </ligand>
</feature>
<feature type="compositionally biased region" description="Basic and acidic residues" evidence="39">
    <location>
        <begin position="69"/>
        <end position="85"/>
    </location>
</feature>
<name>A0A4T0NXN1_9BASI</name>
<evidence type="ECO:0000259" key="42">
    <source>
        <dbReference type="PROSITE" id="PS51192"/>
    </source>
</evidence>
<dbReference type="SMART" id="SM00487">
    <property type="entry name" value="DEXDc"/>
    <property type="match status" value="1"/>
</dbReference>
<dbReference type="SUPFAM" id="SSF53223">
    <property type="entry name" value="Aminoacid dehydrogenase-like, N-terminal domain"/>
    <property type="match status" value="1"/>
</dbReference>
<evidence type="ECO:0000256" key="7">
    <source>
        <dbReference type="ARBA" id="ARBA00009349"/>
    </source>
</evidence>
<dbReference type="GO" id="GO:0009073">
    <property type="term" value="P:aromatic amino acid family biosynthetic process"/>
    <property type="evidence" value="ECO:0007669"/>
    <property type="project" value="UniProtKB-UniRule"/>
</dbReference>
<dbReference type="SMART" id="SM00490">
    <property type="entry name" value="HELICc"/>
    <property type="match status" value="1"/>
</dbReference>
<dbReference type="InterPro" id="IPR000953">
    <property type="entry name" value="Chromo/chromo_shadow_dom"/>
</dbReference>
<feature type="binding site" evidence="35">
    <location>
        <position position="395"/>
    </location>
    <ligand>
        <name>7-phospho-2-dehydro-3-deoxy-D-arabino-heptonate</name>
        <dbReference type="ChEBI" id="CHEBI:58394"/>
    </ligand>
</feature>
<dbReference type="NCBIfam" id="TIGR01093">
    <property type="entry name" value="aroD"/>
    <property type="match status" value="1"/>
</dbReference>
<dbReference type="CDD" id="cd04149">
    <property type="entry name" value="Arf6"/>
    <property type="match status" value="1"/>
</dbReference>
<feature type="region of interest" description="Disordered" evidence="39">
    <location>
        <begin position="3205"/>
        <end position="3229"/>
    </location>
</feature>
<dbReference type="UniPathway" id="UPA00053">
    <property type="reaction ID" value="UER00085"/>
</dbReference>
<feature type="coiled-coil region" evidence="38">
    <location>
        <begin position="2741"/>
        <end position="2768"/>
    </location>
</feature>
<dbReference type="GO" id="GO:0016887">
    <property type="term" value="F:ATP hydrolysis activity"/>
    <property type="evidence" value="ECO:0007669"/>
    <property type="project" value="TreeGrafter"/>
</dbReference>
<comment type="function">
    <text evidence="34 35">The AROM polypeptide catalyzes 5 consecutive enzymatic reactions in prechorismate polyaromatic amino acid biosynthesis.</text>
</comment>
<feature type="active site" description="Proton acceptor; for 3-dehydroquinate synthase activity" evidence="35">
    <location>
        <position position="511"/>
    </location>
</feature>
<dbReference type="InterPro" id="IPR030960">
    <property type="entry name" value="DHQS/DOIS_N"/>
</dbReference>
<dbReference type="Pfam" id="PF24621">
    <property type="entry name" value="DHQS_C"/>
    <property type="match status" value="1"/>
</dbReference>
<feature type="compositionally biased region" description="Basic residues" evidence="39">
    <location>
        <begin position="1948"/>
        <end position="1958"/>
    </location>
</feature>
<dbReference type="PROSITE" id="PS51192">
    <property type="entry name" value="HELICASE_ATP_BIND_1"/>
    <property type="match status" value="1"/>
</dbReference>
<dbReference type="SMART" id="SM00178">
    <property type="entry name" value="SAR"/>
    <property type="match status" value="1"/>
</dbReference>
<evidence type="ECO:0000256" key="39">
    <source>
        <dbReference type="SAM" id="MobiDB-lite"/>
    </source>
</evidence>
<dbReference type="PROSITE" id="PS51417">
    <property type="entry name" value="ARF"/>
    <property type="match status" value="1"/>
</dbReference>
<keyword evidence="22 35" id="KW-0521">NADP</keyword>
<comment type="pathway">
    <text evidence="4 35">Metabolic intermediate biosynthesis; chorismate biosynthesis; chorismate from D-erythrose 4-phosphate and phosphoenolpyruvate: step 5/7.</text>
</comment>
<dbReference type="InterPro" id="IPR036291">
    <property type="entry name" value="NAD(P)-bd_dom_sf"/>
</dbReference>
<dbReference type="Proteomes" id="UP000307169">
    <property type="component" value="Unassembled WGS sequence"/>
</dbReference>
<dbReference type="InterPro" id="IPR013792">
    <property type="entry name" value="RNA3'P_cycl/enolpyr_Trfase_a/b"/>
</dbReference>